<keyword evidence="4 6" id="KW-0472">Membrane</keyword>
<evidence type="ECO:0000256" key="4">
    <source>
        <dbReference type="ARBA" id="ARBA00023136"/>
    </source>
</evidence>
<feature type="region of interest" description="Disordered" evidence="5">
    <location>
        <begin position="1"/>
        <end position="30"/>
    </location>
</feature>
<evidence type="ECO:0000313" key="8">
    <source>
        <dbReference type="EMBL" id="MFJ5513506.1"/>
    </source>
</evidence>
<dbReference type="Pfam" id="PF04357">
    <property type="entry name" value="TamB"/>
    <property type="match status" value="1"/>
</dbReference>
<dbReference type="InterPro" id="IPR007452">
    <property type="entry name" value="TamB_C"/>
</dbReference>
<dbReference type="EMBL" id="JBIXLB010000004">
    <property type="protein sequence ID" value="MFJ5513506.1"/>
    <property type="molecule type" value="Genomic_DNA"/>
</dbReference>
<evidence type="ECO:0000256" key="3">
    <source>
        <dbReference type="ARBA" id="ARBA00022989"/>
    </source>
</evidence>
<evidence type="ECO:0000256" key="1">
    <source>
        <dbReference type="ARBA" id="ARBA00004167"/>
    </source>
</evidence>
<reference evidence="8 9" key="1">
    <citation type="submission" date="2024-10" db="EMBL/GenBank/DDBJ databases">
        <authorList>
            <person name="Lu C.-H."/>
        </authorList>
    </citation>
    <scope>NUCLEOTIDE SEQUENCE [LARGE SCALE GENOMIC DNA]</scope>
    <source>
        <strain evidence="8 9">22LXZD03-01</strain>
    </source>
</reference>
<name>A0ABW8GW45_9GAMM</name>
<feature type="compositionally biased region" description="Low complexity" evidence="5">
    <location>
        <begin position="271"/>
        <end position="291"/>
    </location>
</feature>
<keyword evidence="9" id="KW-1185">Reference proteome</keyword>
<feature type="compositionally biased region" description="Basic and acidic residues" evidence="5">
    <location>
        <begin position="1"/>
        <end position="11"/>
    </location>
</feature>
<sequence>MMDEKNEKKNQDPVTEENVAQDNVPTTPAPARKGRWWKRIGIGFVAFLLLLVVGVGLLVGTTPGLHLLLNTAARVVPGLDIASVSGGWRDLTLKNVSYQMPGVTVKSEEFHLSLALACLRKSQLCINDLSANRIDVVVDTKALPVAAEPPPPSTPVTEISAPFPISLRQLVLNSVQVTVDDTAISLGEFRTGMQWEGRALTLLPTKISALLVALPKTPVDVLEDGKVTAAEMASVIKETAANVREAAEQGSSQTVQIDKVLEANNTVAAATTTTPIPTASTSKTDSASDKPAVPEKPLGERLSELFSKPLLPDLPQFTLPLDLNIVEIHGEQLRLTGDQDILINNLFVQASTQQQHLRLDKLIVQSPHGGLNVRGEATLSDSWPVSLTANGVLNVDPIKGEKLKLTVDGGLREQLNVALNLSGPQRAQLDLQTKLAEAGLPLVLTLQTERVRWPLTGATQYQADNVRLRFNGKATDYALSLRGDLSGADIPPATLLLDGKGNEQQFTLSRLRLAALQGNADLTALIDWSKAISWRSELLLNGINTAKQWPEWPAKIDGKITTRGSVYGGSWQLQVPELRLDGNVKANKLTARGELRGNAAGQWTIPALNLALGRNQLNVKGDLSDKWQLDADINAPSLDGMLPGLAGRAIGTLKLRGNLREPQMLADITASGLRWQAMTISSVRVEGDVRSEQQIQGKLAVRLEALKQDGLNIALLTLDASGNEKQHQLRLNMQGEPVAGQLALSGSFDRQEQRWRGTLNNTRFDTPVGEWRLTQDMALDYLNAQQKITIGTHCWRNPNAELCVPKAIEAGPSGQASIRLNRFDLAMLKPFLTADTVLAGTFTGGADISWQAGQGLPQAKVSLVGNGVSVRQQMQGNTLPIDFDTFTLNAGLDRGRAQLGWLMAIRENGRFSGDIQVTDPQGRRNLGGSVTINNISLALLNPALSKGEKAAGILNANLRLAGDAARPQIFGQMVLERLDIDGNWMPVDLTNGRLAVNFSGMSSTLQGFLKTDNGQLNLGGNADWSQPDAWRARIAAKGQKLRVTIPPMARLDVSPDIVFEATPQLFALNGSVSIPWARIVVKDMPESAVAVSSDEVMLDAQRQPLKKASAAIPINSNLTIRVGNDVRLDAFGLAARLQGDLKMVQDERGLGLNGQIDIPSGRFKAYGQDLIVRKGLILFSGPPDQPILNIEAIRNPDNTADDVTAGVRVTGMAATPKLEVFSDPAMSQQEALSYLLRGQGLDSGGADSSAMTSMLVGLGVAQSGQVVGKIGEAFGVSNLALDTQGVGDNSQVVVSGYVLPGLQVKYGVGIFDSLATLTLRYRLMPKLYLEAVSGISQALDVLYQFEF</sequence>
<organism evidence="8 9">
    <name type="scientific">Pectobacterium jejuense</name>
    <dbReference type="NCBI Taxonomy" id="2974022"/>
    <lineage>
        <taxon>Bacteria</taxon>
        <taxon>Pseudomonadati</taxon>
        <taxon>Pseudomonadota</taxon>
        <taxon>Gammaproteobacteria</taxon>
        <taxon>Enterobacterales</taxon>
        <taxon>Pectobacteriaceae</taxon>
        <taxon>Pectobacterium</taxon>
    </lineage>
</organism>
<comment type="caution">
    <text evidence="8">The sequence shown here is derived from an EMBL/GenBank/DDBJ whole genome shotgun (WGS) entry which is preliminary data.</text>
</comment>
<feature type="transmembrane region" description="Helical" evidence="6">
    <location>
        <begin position="40"/>
        <end position="60"/>
    </location>
</feature>
<dbReference type="RefSeq" id="WP_400354571.1">
    <property type="nucleotide sequence ID" value="NZ_JBIXLA010000004.1"/>
</dbReference>
<feature type="domain" description="Translocation and assembly module TamB C-terminal" evidence="7">
    <location>
        <begin position="1011"/>
        <end position="1347"/>
    </location>
</feature>
<evidence type="ECO:0000256" key="2">
    <source>
        <dbReference type="ARBA" id="ARBA00022692"/>
    </source>
</evidence>
<keyword evidence="2 6" id="KW-0812">Transmembrane</keyword>
<proteinExistence type="predicted"/>
<feature type="region of interest" description="Disordered" evidence="5">
    <location>
        <begin position="271"/>
        <end position="295"/>
    </location>
</feature>
<keyword evidence="3 6" id="KW-1133">Transmembrane helix</keyword>
<accession>A0ABW8GW45</accession>
<evidence type="ECO:0000313" key="9">
    <source>
        <dbReference type="Proteomes" id="UP001617702"/>
    </source>
</evidence>
<dbReference type="Proteomes" id="UP001617702">
    <property type="component" value="Unassembled WGS sequence"/>
</dbReference>
<evidence type="ECO:0000256" key="5">
    <source>
        <dbReference type="SAM" id="MobiDB-lite"/>
    </source>
</evidence>
<comment type="subcellular location">
    <subcellularLocation>
        <location evidence="1">Membrane</location>
        <topology evidence="1">Single-pass membrane protein</topology>
    </subcellularLocation>
</comment>
<gene>
    <name evidence="8" type="ORF">ACIPUH_11955</name>
</gene>
<dbReference type="PANTHER" id="PTHR36985">
    <property type="entry name" value="TRANSLOCATION AND ASSEMBLY MODULE SUBUNIT TAMB"/>
    <property type="match status" value="1"/>
</dbReference>
<evidence type="ECO:0000256" key="6">
    <source>
        <dbReference type="SAM" id="Phobius"/>
    </source>
</evidence>
<evidence type="ECO:0000259" key="7">
    <source>
        <dbReference type="Pfam" id="PF04357"/>
    </source>
</evidence>
<protein>
    <submittedName>
        <fullName evidence="8">Translocation/assembly module TamB domain-containing protein</fullName>
    </submittedName>
</protein>
<dbReference type="PANTHER" id="PTHR36985:SF1">
    <property type="entry name" value="TRANSLOCATION AND ASSEMBLY MODULE SUBUNIT TAMB"/>
    <property type="match status" value="1"/>
</dbReference>